<dbReference type="EMBL" id="ASGP02000006">
    <property type="protein sequence ID" value="KAH9501650.1"/>
    <property type="molecule type" value="Genomic_DNA"/>
</dbReference>
<dbReference type="AlphaFoldDB" id="A0A922L1S0"/>
<evidence type="ECO:0000313" key="2">
    <source>
        <dbReference type="Proteomes" id="UP000790347"/>
    </source>
</evidence>
<gene>
    <name evidence="1" type="ORF">DERF_012483</name>
</gene>
<proteinExistence type="predicted"/>
<reference evidence="1" key="2">
    <citation type="journal article" date="2022" name="Res Sq">
        <title>Comparative Genomics Reveals Insights into the Divergent Evolution of Astigmatic Mites and Household Pest Adaptations.</title>
        <authorList>
            <person name="Xiong Q."/>
            <person name="Wan A.T.-Y."/>
            <person name="Liu X.-Y."/>
            <person name="Fung C.S.-H."/>
            <person name="Xiao X."/>
            <person name="Malainual N."/>
            <person name="Hou J."/>
            <person name="Wang L."/>
            <person name="Wang M."/>
            <person name="Yang K."/>
            <person name="Cui Y."/>
            <person name="Leung E."/>
            <person name="Nong W."/>
            <person name="Shin S.-K."/>
            <person name="Au S."/>
            <person name="Jeong K.Y."/>
            <person name="Chew F.T."/>
            <person name="Hui J."/>
            <person name="Leung T.F."/>
            <person name="Tungtrongchitr A."/>
            <person name="Zhong N."/>
            <person name="Liu Z."/>
            <person name="Tsui S."/>
        </authorList>
    </citation>
    <scope>NUCLEOTIDE SEQUENCE</scope>
    <source>
        <strain evidence="1">Derf</strain>
        <tissue evidence="1">Whole organism</tissue>
    </source>
</reference>
<reference evidence="1" key="1">
    <citation type="submission" date="2013-05" db="EMBL/GenBank/DDBJ databases">
        <authorList>
            <person name="Yim A.K.Y."/>
            <person name="Chan T.F."/>
            <person name="Ji K.M."/>
            <person name="Liu X.Y."/>
            <person name="Zhou J.W."/>
            <person name="Li R.Q."/>
            <person name="Yang K.Y."/>
            <person name="Li J."/>
            <person name="Li M."/>
            <person name="Law P.T.W."/>
            <person name="Wu Y.L."/>
            <person name="Cai Z.L."/>
            <person name="Qin H."/>
            <person name="Bao Y."/>
            <person name="Leung R.K.K."/>
            <person name="Ng P.K.S."/>
            <person name="Zou J."/>
            <person name="Zhong X.J."/>
            <person name="Ran P.X."/>
            <person name="Zhong N.S."/>
            <person name="Liu Z.G."/>
            <person name="Tsui S.K.W."/>
        </authorList>
    </citation>
    <scope>NUCLEOTIDE SEQUENCE</scope>
    <source>
        <strain evidence="1">Derf</strain>
        <tissue evidence="1">Whole organism</tissue>
    </source>
</reference>
<organism evidence="1 2">
    <name type="scientific">Dermatophagoides farinae</name>
    <name type="common">American house dust mite</name>
    <dbReference type="NCBI Taxonomy" id="6954"/>
    <lineage>
        <taxon>Eukaryota</taxon>
        <taxon>Metazoa</taxon>
        <taxon>Ecdysozoa</taxon>
        <taxon>Arthropoda</taxon>
        <taxon>Chelicerata</taxon>
        <taxon>Arachnida</taxon>
        <taxon>Acari</taxon>
        <taxon>Acariformes</taxon>
        <taxon>Sarcoptiformes</taxon>
        <taxon>Astigmata</taxon>
        <taxon>Psoroptidia</taxon>
        <taxon>Analgoidea</taxon>
        <taxon>Pyroglyphidae</taxon>
        <taxon>Dermatophagoidinae</taxon>
        <taxon>Dermatophagoides</taxon>
    </lineage>
</organism>
<protein>
    <submittedName>
        <fullName evidence="1">Uncharacterized protein</fullName>
    </submittedName>
</protein>
<evidence type="ECO:0000313" key="1">
    <source>
        <dbReference type="EMBL" id="KAH9501650.1"/>
    </source>
</evidence>
<accession>A0A922L1S0</accession>
<keyword evidence="2" id="KW-1185">Reference proteome</keyword>
<dbReference type="Proteomes" id="UP000790347">
    <property type="component" value="Unassembled WGS sequence"/>
</dbReference>
<comment type="caution">
    <text evidence="1">The sequence shown here is derived from an EMBL/GenBank/DDBJ whole genome shotgun (WGS) entry which is preliminary data.</text>
</comment>
<name>A0A922L1S0_DERFA</name>
<sequence>MDSNILGITLSICIYMDYFYGLHIQHSSSSSSSNSSGSGSSSINSFEGFDDDENLLLLLSSSSLSNCTIYIVNTLMCLEKKHGYQLFNCSIVKVKNKRIKSFNNNDNGQQQQQQILWNFEIINPKVFGWEKKFLFDYKEKNP</sequence>